<sequence length="344" mass="34805">MNNSTCSRRSLVKGMAGAAAFAIVGGLGLAGCGDPAAKANGSAPSDAAFKIGVLQLTEHPALDAANKGFVAAVEEAGIGAKINQQNAQNDQSACQTIASTLVNEGCDLILAIATPAAQAVAGATSDIPIVCTAITDFAASGLVKDNDAPGGNVTGTSDMNPVVDQIDLLHQLAPEAKKVGLLYCTAESNSKIQIELAAAELKKLGIEGVEYTASSSNEVQQVVESMMGKVDAIYTPTDNTIASAMTVIASIANEHKVPTVCGEVAHVEAGGLASLSINYEELGRRAGEMAVRILTEGAEPAAMPIESMGAAECDLVYNGQTAEALGIDVTSLVEDGATDVSAAE</sequence>
<dbReference type="EMBL" id="QSJI01000002">
    <property type="protein sequence ID" value="RHD56687.1"/>
    <property type="molecule type" value="Genomic_DNA"/>
</dbReference>
<protein>
    <submittedName>
        <fullName evidence="2">ABC transporter substrate-binding protein</fullName>
    </submittedName>
</protein>
<dbReference type="AlphaFoldDB" id="A0A414FYN4"/>
<organism evidence="2 3">
    <name type="scientific">Collinsella intestinalis</name>
    <dbReference type="NCBI Taxonomy" id="147207"/>
    <lineage>
        <taxon>Bacteria</taxon>
        <taxon>Bacillati</taxon>
        <taxon>Actinomycetota</taxon>
        <taxon>Coriobacteriia</taxon>
        <taxon>Coriobacteriales</taxon>
        <taxon>Coriobacteriaceae</taxon>
        <taxon>Collinsella</taxon>
    </lineage>
</organism>
<gene>
    <name evidence="2" type="ORF">DW787_03875</name>
</gene>
<feature type="signal peptide" evidence="1">
    <location>
        <begin position="1"/>
        <end position="30"/>
    </location>
</feature>
<evidence type="ECO:0000256" key="1">
    <source>
        <dbReference type="SAM" id="SignalP"/>
    </source>
</evidence>
<dbReference type="InterPro" id="IPR007487">
    <property type="entry name" value="ABC_transpt-TYRBP-like"/>
</dbReference>
<reference evidence="2 3" key="1">
    <citation type="submission" date="2018-08" db="EMBL/GenBank/DDBJ databases">
        <title>A genome reference for cultivated species of the human gut microbiota.</title>
        <authorList>
            <person name="Zou Y."/>
            <person name="Xue W."/>
            <person name="Luo G."/>
        </authorList>
    </citation>
    <scope>NUCLEOTIDE SEQUENCE [LARGE SCALE GENOMIC DNA]</scope>
    <source>
        <strain evidence="2 3">AM30-5LB</strain>
    </source>
</reference>
<dbReference type="RefSeq" id="WP_118271701.1">
    <property type="nucleotide sequence ID" value="NZ_QSJI01000002.1"/>
</dbReference>
<dbReference type="PANTHER" id="PTHR35271:SF1">
    <property type="entry name" value="ABC TRANSPORTER, SUBSTRATE-BINDING LIPOPROTEIN"/>
    <property type="match status" value="1"/>
</dbReference>
<evidence type="ECO:0000313" key="3">
    <source>
        <dbReference type="Proteomes" id="UP000286050"/>
    </source>
</evidence>
<proteinExistence type="predicted"/>
<dbReference type="CDD" id="cd06325">
    <property type="entry name" value="PBP1_ABC_unchar_transporter"/>
    <property type="match status" value="1"/>
</dbReference>
<keyword evidence="1" id="KW-0732">Signal</keyword>
<evidence type="ECO:0000313" key="2">
    <source>
        <dbReference type="EMBL" id="RHD56687.1"/>
    </source>
</evidence>
<dbReference type="SUPFAM" id="SSF53822">
    <property type="entry name" value="Periplasmic binding protein-like I"/>
    <property type="match status" value="1"/>
</dbReference>
<dbReference type="PROSITE" id="PS51318">
    <property type="entry name" value="TAT"/>
    <property type="match status" value="1"/>
</dbReference>
<dbReference type="Pfam" id="PF04392">
    <property type="entry name" value="ABC_sub_bind"/>
    <property type="match status" value="1"/>
</dbReference>
<dbReference type="Proteomes" id="UP000286050">
    <property type="component" value="Unassembled WGS sequence"/>
</dbReference>
<name>A0A414FYN4_9ACTN</name>
<accession>A0A414FYN4</accession>
<comment type="caution">
    <text evidence="2">The sequence shown here is derived from an EMBL/GenBank/DDBJ whole genome shotgun (WGS) entry which is preliminary data.</text>
</comment>
<dbReference type="InterPro" id="IPR006311">
    <property type="entry name" value="TAT_signal"/>
</dbReference>
<dbReference type="Gene3D" id="3.40.50.2300">
    <property type="match status" value="2"/>
</dbReference>
<feature type="chain" id="PRO_5038423161" evidence="1">
    <location>
        <begin position="31"/>
        <end position="344"/>
    </location>
</feature>
<dbReference type="InterPro" id="IPR028082">
    <property type="entry name" value="Peripla_BP_I"/>
</dbReference>
<dbReference type="PANTHER" id="PTHR35271">
    <property type="entry name" value="ABC TRANSPORTER, SUBSTRATE-BINDING LIPOPROTEIN-RELATED"/>
    <property type="match status" value="1"/>
</dbReference>